<evidence type="ECO:0000259" key="12">
    <source>
        <dbReference type="Pfam" id="PF04101"/>
    </source>
</evidence>
<keyword evidence="9 10" id="KW-0961">Cell wall biogenesis/degradation</keyword>
<sequence>MHNNFSTDVSSHDGPDSAVIGTINVLIAAGGTGGHVYPAIAIADALQEEYEDIEILFVGTKNHMEWEAVPRAGYDITDIWISGFHRRWTLKNLLFPVKLGTSLFQSLSILRNFNPDVVISCGGYAAGPVCWVAAQMGIPVVIQEQNSFPGVTNRLLGKKAELVFTAFKDARKFFPKETTVIEAGNPTRKSLSNVDPLKARKEFGFEPEHPVLLVLGGSGGAKKINKAMSEHIATLHDDMELQIIWQCGSRYYDRLRENIQPKKFKNLLLTDFLYNMPEAYAAADLVVSRAGALSCSELALTGSASILVPSPNVAGDHQTKNAQSMVKEGAAKLVKDENLNNTLTDLVNRLITDRNRLKEMQQAALKLARPDAAKNIAKEILKLTTKKI</sequence>
<feature type="domain" description="Glycosyltransferase family 28 N-terminal" evidence="11">
    <location>
        <begin position="25"/>
        <end position="164"/>
    </location>
</feature>
<dbReference type="Proteomes" id="UP001207337">
    <property type="component" value="Unassembled WGS sequence"/>
</dbReference>
<dbReference type="PANTHER" id="PTHR21015">
    <property type="entry name" value="UDP-N-ACETYLGLUCOSAMINE--N-ACETYLMURAMYL-(PENTAPEPTIDE) PYROPHOSPHORYL-UNDECAPRENOL N-ACETYLGLUCOSAMINE TRANSFERASE 1"/>
    <property type="match status" value="1"/>
</dbReference>
<dbReference type="Pfam" id="PF04101">
    <property type="entry name" value="Glyco_tran_28_C"/>
    <property type="match status" value="1"/>
</dbReference>
<dbReference type="Gene3D" id="3.40.50.2000">
    <property type="entry name" value="Glycogen Phosphorylase B"/>
    <property type="match status" value="2"/>
</dbReference>
<comment type="subcellular location">
    <subcellularLocation>
        <location evidence="10">Cell membrane</location>
        <topology evidence="10">Peripheral membrane protein</topology>
        <orientation evidence="10">Cytoplasmic side</orientation>
    </subcellularLocation>
</comment>
<name>A0ABT3PZ96_9BACT</name>
<organism evidence="13 14">
    <name type="scientific">Fodinibius salicampi</name>
    <dbReference type="NCBI Taxonomy" id="1920655"/>
    <lineage>
        <taxon>Bacteria</taxon>
        <taxon>Pseudomonadati</taxon>
        <taxon>Balneolota</taxon>
        <taxon>Balneolia</taxon>
        <taxon>Balneolales</taxon>
        <taxon>Balneolaceae</taxon>
        <taxon>Fodinibius</taxon>
    </lineage>
</organism>
<comment type="caution">
    <text evidence="10">Lacks conserved residue(s) required for the propagation of feature annotation.</text>
</comment>
<feature type="binding site" evidence="10">
    <location>
        <position position="188"/>
    </location>
    <ligand>
        <name>UDP-N-acetyl-alpha-D-glucosamine</name>
        <dbReference type="ChEBI" id="CHEBI:57705"/>
    </ligand>
</feature>
<evidence type="ECO:0000256" key="3">
    <source>
        <dbReference type="ARBA" id="ARBA00022676"/>
    </source>
</evidence>
<dbReference type="EC" id="2.4.1.227" evidence="10"/>
<keyword evidence="4 10" id="KW-0808">Transferase</keyword>
<protein>
    <recommendedName>
        <fullName evidence="10">UDP-N-acetylglucosamine--N-acetylmuramyl-(pentapeptide) pyrophosphoryl-undecaprenol N-acetylglucosamine transferase</fullName>
        <ecNumber evidence="10">2.4.1.227</ecNumber>
    </recommendedName>
    <alternativeName>
        <fullName evidence="10">Undecaprenyl-PP-MurNAc-pentapeptide-UDPGlcNAc GlcNAc transferase</fullName>
    </alternativeName>
</protein>
<feature type="domain" description="Glycosyl transferase family 28 C-terminal" evidence="12">
    <location>
        <begin position="211"/>
        <end position="375"/>
    </location>
</feature>
<feature type="binding site" evidence="10">
    <location>
        <position position="146"/>
    </location>
    <ligand>
        <name>UDP-N-acetyl-alpha-D-glucosamine</name>
        <dbReference type="ChEBI" id="CHEBI:57705"/>
    </ligand>
</feature>
<evidence type="ECO:0000256" key="7">
    <source>
        <dbReference type="ARBA" id="ARBA00023136"/>
    </source>
</evidence>
<evidence type="ECO:0000313" key="14">
    <source>
        <dbReference type="Proteomes" id="UP001207337"/>
    </source>
</evidence>
<evidence type="ECO:0000256" key="9">
    <source>
        <dbReference type="ARBA" id="ARBA00023316"/>
    </source>
</evidence>
<keyword evidence="2 10" id="KW-0132">Cell division</keyword>
<keyword evidence="6 10" id="KW-0573">Peptidoglycan synthesis</keyword>
<comment type="caution">
    <text evidence="13">The sequence shown here is derived from an EMBL/GenBank/DDBJ whole genome shotgun (WGS) entry which is preliminary data.</text>
</comment>
<dbReference type="NCBIfam" id="TIGR01133">
    <property type="entry name" value="murG"/>
    <property type="match status" value="1"/>
</dbReference>
<evidence type="ECO:0000256" key="4">
    <source>
        <dbReference type="ARBA" id="ARBA00022679"/>
    </source>
</evidence>
<reference evidence="13 14" key="1">
    <citation type="submission" date="2021-11" db="EMBL/GenBank/DDBJ databases">
        <title>Aliifidinibius sp. nov., a new bacterium isolated from saline soil.</title>
        <authorList>
            <person name="Galisteo C."/>
            <person name="De La Haba R."/>
            <person name="Sanchez-Porro C."/>
            <person name="Ventosa A."/>
        </authorList>
    </citation>
    <scope>NUCLEOTIDE SEQUENCE [LARGE SCALE GENOMIC DNA]</scope>
    <source>
        <strain evidence="13 14">KACC 190600</strain>
    </source>
</reference>
<evidence type="ECO:0000256" key="10">
    <source>
        <dbReference type="HAMAP-Rule" id="MF_00033"/>
    </source>
</evidence>
<keyword evidence="14" id="KW-1185">Reference proteome</keyword>
<dbReference type="SUPFAM" id="SSF53756">
    <property type="entry name" value="UDP-Glycosyltransferase/glycogen phosphorylase"/>
    <property type="match status" value="1"/>
</dbReference>
<feature type="binding site" evidence="10">
    <location>
        <begin position="32"/>
        <end position="34"/>
    </location>
    <ligand>
        <name>UDP-N-acetyl-alpha-D-glucosamine</name>
        <dbReference type="ChEBI" id="CHEBI:57705"/>
    </ligand>
</feature>
<keyword evidence="3 10" id="KW-0328">Glycosyltransferase</keyword>
<comment type="catalytic activity">
    <reaction evidence="10">
        <text>di-trans,octa-cis-undecaprenyl diphospho-N-acetyl-alpha-D-muramoyl-L-alanyl-D-glutamyl-meso-2,6-diaminopimeloyl-D-alanyl-D-alanine + UDP-N-acetyl-alpha-D-glucosamine = di-trans,octa-cis-undecaprenyl diphospho-[N-acetyl-alpha-D-glucosaminyl-(1-&gt;4)]-N-acetyl-alpha-D-muramoyl-L-alanyl-D-glutamyl-meso-2,6-diaminopimeloyl-D-alanyl-D-alanine + UDP + H(+)</text>
        <dbReference type="Rhea" id="RHEA:31227"/>
        <dbReference type="ChEBI" id="CHEBI:15378"/>
        <dbReference type="ChEBI" id="CHEBI:57705"/>
        <dbReference type="ChEBI" id="CHEBI:58223"/>
        <dbReference type="ChEBI" id="CHEBI:61387"/>
        <dbReference type="ChEBI" id="CHEBI:61388"/>
        <dbReference type="EC" id="2.4.1.227"/>
    </reaction>
</comment>
<dbReference type="GO" id="GO:0016757">
    <property type="term" value="F:glycosyltransferase activity"/>
    <property type="evidence" value="ECO:0007669"/>
    <property type="project" value="UniProtKB-KW"/>
</dbReference>
<dbReference type="RefSeq" id="WP_265789698.1">
    <property type="nucleotide sequence ID" value="NZ_BAABRS010000002.1"/>
</dbReference>
<dbReference type="InterPro" id="IPR004276">
    <property type="entry name" value="GlycoTrans_28_N"/>
</dbReference>
<comment type="function">
    <text evidence="10">Cell wall formation. Catalyzes the transfer of a GlcNAc subunit on undecaprenyl-pyrophosphoryl-MurNAc-pentapeptide (lipid intermediate I) to form undecaprenyl-pyrophosphoryl-MurNAc-(pentapeptide)GlcNAc (lipid intermediate II).</text>
</comment>
<dbReference type="EMBL" id="JAJNDC010000002">
    <property type="protein sequence ID" value="MCW9713174.1"/>
    <property type="molecule type" value="Genomic_DNA"/>
</dbReference>
<feature type="binding site" evidence="10">
    <location>
        <position position="318"/>
    </location>
    <ligand>
        <name>UDP-N-acetyl-alpha-D-glucosamine</name>
        <dbReference type="ChEBI" id="CHEBI:57705"/>
    </ligand>
</feature>
<evidence type="ECO:0000256" key="8">
    <source>
        <dbReference type="ARBA" id="ARBA00023306"/>
    </source>
</evidence>
<dbReference type="InterPro" id="IPR007235">
    <property type="entry name" value="Glyco_trans_28_C"/>
</dbReference>
<dbReference type="HAMAP" id="MF_00033">
    <property type="entry name" value="MurG"/>
    <property type="match status" value="1"/>
</dbReference>
<proteinExistence type="inferred from homology"/>
<evidence type="ECO:0000256" key="5">
    <source>
        <dbReference type="ARBA" id="ARBA00022960"/>
    </source>
</evidence>
<keyword evidence="5 10" id="KW-0133">Cell shape</keyword>
<comment type="pathway">
    <text evidence="10">Cell wall biogenesis; peptidoglycan biosynthesis.</text>
</comment>
<comment type="similarity">
    <text evidence="10">Belongs to the glycosyltransferase 28 family. MurG subfamily.</text>
</comment>
<evidence type="ECO:0000256" key="2">
    <source>
        <dbReference type="ARBA" id="ARBA00022618"/>
    </source>
</evidence>
<dbReference type="PANTHER" id="PTHR21015:SF22">
    <property type="entry name" value="GLYCOSYLTRANSFERASE"/>
    <property type="match status" value="1"/>
</dbReference>
<feature type="binding site" evidence="10">
    <location>
        <position position="218"/>
    </location>
    <ligand>
        <name>UDP-N-acetyl-alpha-D-glucosamine</name>
        <dbReference type="ChEBI" id="CHEBI:57705"/>
    </ligand>
</feature>
<dbReference type="InterPro" id="IPR006009">
    <property type="entry name" value="GlcNAc_MurG"/>
</dbReference>
<evidence type="ECO:0000259" key="11">
    <source>
        <dbReference type="Pfam" id="PF03033"/>
    </source>
</evidence>
<dbReference type="CDD" id="cd03785">
    <property type="entry name" value="GT28_MurG"/>
    <property type="match status" value="1"/>
</dbReference>
<evidence type="ECO:0000313" key="13">
    <source>
        <dbReference type="EMBL" id="MCW9713174.1"/>
    </source>
</evidence>
<keyword evidence="1 10" id="KW-1003">Cell membrane</keyword>
<keyword evidence="7 10" id="KW-0472">Membrane</keyword>
<gene>
    <name evidence="10 13" type="primary">murG</name>
    <name evidence="13" type="ORF">LQ318_09680</name>
</gene>
<evidence type="ECO:0000256" key="6">
    <source>
        <dbReference type="ARBA" id="ARBA00022984"/>
    </source>
</evidence>
<keyword evidence="8 10" id="KW-0131">Cell cycle</keyword>
<accession>A0ABT3PZ96</accession>
<dbReference type="Pfam" id="PF03033">
    <property type="entry name" value="Glyco_transf_28"/>
    <property type="match status" value="1"/>
</dbReference>
<evidence type="ECO:0000256" key="1">
    <source>
        <dbReference type="ARBA" id="ARBA00022475"/>
    </source>
</evidence>